<sequence length="143" mass="14842">MALQGLCWVPSLCLQEAPHRTSSSNMPAAAHGLADTGNSRSAGIPIRDTVTGAMYHTHKTEARREGANKMPRMIRPSPVAMGAGWVAHFSLSGGLCIVRLGRFALSPSVSGEGEQKETAAQLVAAACHGAKRTNGHGLVSGGE</sequence>
<protein>
    <submittedName>
        <fullName evidence="2">Uncharacterized protein</fullName>
    </submittedName>
</protein>
<organism evidence="2 3">
    <name type="scientific">Digitaria exilis</name>
    <dbReference type="NCBI Taxonomy" id="1010633"/>
    <lineage>
        <taxon>Eukaryota</taxon>
        <taxon>Viridiplantae</taxon>
        <taxon>Streptophyta</taxon>
        <taxon>Embryophyta</taxon>
        <taxon>Tracheophyta</taxon>
        <taxon>Spermatophyta</taxon>
        <taxon>Magnoliopsida</taxon>
        <taxon>Liliopsida</taxon>
        <taxon>Poales</taxon>
        <taxon>Poaceae</taxon>
        <taxon>PACMAD clade</taxon>
        <taxon>Panicoideae</taxon>
        <taxon>Panicodae</taxon>
        <taxon>Paniceae</taxon>
        <taxon>Anthephorinae</taxon>
        <taxon>Digitaria</taxon>
    </lineage>
</organism>
<dbReference type="Proteomes" id="UP000636709">
    <property type="component" value="Unassembled WGS sequence"/>
</dbReference>
<comment type="caution">
    <text evidence="2">The sequence shown here is derived from an EMBL/GenBank/DDBJ whole genome shotgun (WGS) entry which is preliminary data.</text>
</comment>
<accession>A0A835BBV5</accession>
<evidence type="ECO:0000313" key="2">
    <source>
        <dbReference type="EMBL" id="KAF8693420.1"/>
    </source>
</evidence>
<evidence type="ECO:0000256" key="1">
    <source>
        <dbReference type="SAM" id="MobiDB-lite"/>
    </source>
</evidence>
<evidence type="ECO:0000313" key="3">
    <source>
        <dbReference type="Proteomes" id="UP000636709"/>
    </source>
</evidence>
<name>A0A835BBV5_9POAL</name>
<reference evidence="2" key="1">
    <citation type="submission" date="2020-07" db="EMBL/GenBank/DDBJ databases">
        <title>Genome sequence and genetic diversity analysis of an under-domesticated orphan crop, white fonio (Digitaria exilis).</title>
        <authorList>
            <person name="Bennetzen J.L."/>
            <person name="Chen S."/>
            <person name="Ma X."/>
            <person name="Wang X."/>
            <person name="Yssel A.E.J."/>
            <person name="Chaluvadi S.R."/>
            <person name="Johnson M."/>
            <person name="Gangashetty P."/>
            <person name="Hamidou F."/>
            <person name="Sanogo M.D."/>
            <person name="Zwaenepoel A."/>
            <person name="Wallace J."/>
            <person name="Van De Peer Y."/>
            <person name="Van Deynze A."/>
        </authorList>
    </citation>
    <scope>NUCLEOTIDE SEQUENCE</scope>
    <source>
        <tissue evidence="2">Leaves</tissue>
    </source>
</reference>
<feature type="region of interest" description="Disordered" evidence="1">
    <location>
        <begin position="19"/>
        <end position="43"/>
    </location>
</feature>
<dbReference type="AlphaFoldDB" id="A0A835BBV5"/>
<gene>
    <name evidence="2" type="ORF">HU200_038814</name>
</gene>
<dbReference type="EMBL" id="JACEFO010001924">
    <property type="protein sequence ID" value="KAF8693420.1"/>
    <property type="molecule type" value="Genomic_DNA"/>
</dbReference>
<proteinExistence type="predicted"/>
<keyword evidence="3" id="KW-1185">Reference proteome</keyword>